<dbReference type="InterPro" id="IPR027417">
    <property type="entry name" value="P-loop_NTPase"/>
</dbReference>
<comment type="caution">
    <text evidence="5">The sequence shown here is derived from an EMBL/GenBank/DDBJ whole genome shotgun (WGS) entry which is preliminary data.</text>
</comment>
<dbReference type="PANTHER" id="PTHR32071">
    <property type="entry name" value="TRANSCRIPTIONAL REGULATORY PROTEIN"/>
    <property type="match status" value="1"/>
</dbReference>
<evidence type="ECO:0000256" key="2">
    <source>
        <dbReference type="ARBA" id="ARBA00022840"/>
    </source>
</evidence>
<dbReference type="EMBL" id="SRLE01000006">
    <property type="protein sequence ID" value="TGD74016.1"/>
    <property type="molecule type" value="Genomic_DNA"/>
</dbReference>
<dbReference type="InterPro" id="IPR002078">
    <property type="entry name" value="Sigma_54_int"/>
</dbReference>
<accession>A0A4Z0M3J2</accession>
<dbReference type="Gene3D" id="3.40.50.300">
    <property type="entry name" value="P-loop containing nucleotide triphosphate hydrolases"/>
    <property type="match status" value="1"/>
</dbReference>
<dbReference type="AlphaFoldDB" id="A0A4Z0M3J2"/>
<dbReference type="GO" id="GO:0005524">
    <property type="term" value="F:ATP binding"/>
    <property type="evidence" value="ECO:0007669"/>
    <property type="project" value="UniProtKB-KW"/>
</dbReference>
<dbReference type="PROSITE" id="PS50045">
    <property type="entry name" value="SIGMA54_INTERACT_4"/>
    <property type="match status" value="1"/>
</dbReference>
<dbReference type="Pfam" id="PF14532">
    <property type="entry name" value="Sigma54_activ_2"/>
    <property type="match status" value="1"/>
</dbReference>
<dbReference type="PROSITE" id="PS50887">
    <property type="entry name" value="GGDEF"/>
    <property type="match status" value="1"/>
</dbReference>
<gene>
    <name evidence="5" type="ORF">E4634_07700</name>
</gene>
<reference evidence="5 6" key="1">
    <citation type="submission" date="2019-04" db="EMBL/GenBank/DDBJ databases">
        <title>Taxonomy of novel Haliea sp. from mangrove soil of West Coast of India.</title>
        <authorList>
            <person name="Verma A."/>
            <person name="Kumar P."/>
            <person name="Krishnamurthi S."/>
        </authorList>
    </citation>
    <scope>NUCLEOTIDE SEQUENCE [LARGE SCALE GENOMIC DNA]</scope>
    <source>
        <strain evidence="5 6">SAOS-164</strain>
    </source>
</reference>
<name>A0A4Z0M3J2_9GAMM</name>
<dbReference type="SUPFAM" id="SSF55073">
    <property type="entry name" value="Nucleotide cyclase"/>
    <property type="match status" value="1"/>
</dbReference>
<keyword evidence="6" id="KW-1185">Reference proteome</keyword>
<dbReference type="Pfam" id="PF25601">
    <property type="entry name" value="AAA_lid_14"/>
    <property type="match status" value="1"/>
</dbReference>
<keyword evidence="1" id="KW-0547">Nucleotide-binding</keyword>
<dbReference type="InterPro" id="IPR000160">
    <property type="entry name" value="GGDEF_dom"/>
</dbReference>
<dbReference type="Pfam" id="PF00990">
    <property type="entry name" value="GGDEF"/>
    <property type="match status" value="1"/>
</dbReference>
<dbReference type="InterPro" id="IPR029787">
    <property type="entry name" value="Nucleotide_cyclase"/>
</dbReference>
<dbReference type="Gene3D" id="3.30.70.270">
    <property type="match status" value="1"/>
</dbReference>
<feature type="domain" description="GGDEF" evidence="4">
    <location>
        <begin position="161"/>
        <end position="290"/>
    </location>
</feature>
<dbReference type="SMART" id="SM00267">
    <property type="entry name" value="GGDEF"/>
    <property type="match status" value="1"/>
</dbReference>
<dbReference type="OrthoDB" id="5716361at2"/>
<keyword evidence="2" id="KW-0067">ATP-binding</keyword>
<evidence type="ECO:0000259" key="4">
    <source>
        <dbReference type="PROSITE" id="PS50887"/>
    </source>
</evidence>
<dbReference type="Proteomes" id="UP000298050">
    <property type="component" value="Unassembled WGS sequence"/>
</dbReference>
<evidence type="ECO:0000259" key="3">
    <source>
        <dbReference type="PROSITE" id="PS50045"/>
    </source>
</evidence>
<sequence length="885" mass="97033">MRTIGTCAGRWREDSIDPLRAHRHAFQRRGQSPILCTVKALDKHYLALDTCLVVVDRDSGIVLDYFGRLPFPTADGVCGRDWRDALGVAPDSSAVIGQAISAGVATALPPTIVGSNAERDYVMGGMLVPQPWGDAAAAVLFLRQLALPAGAEAEADIQPQDIVAVLGVDRLEFSPTWGAAETDRLMIDLRGGLQQILREQDWLGLPEGTTISVILRAIEPEAALDISRALLSHLHQRLRGRGGGAQYARACIGLAQRLEGQTALSALVAANNALLQAQAGGDERIRFASPWDPQGQAARLLNAGGAFRDCVYDPAARAFLRELLDLDARRSPDFLEQALHLLLQRDGLRAAAILQRDEARGLDVVYCAERVDDAIRAVTGRPPRWLQQALRRIPAEAPETLAEPGLGLLALPATEGNWGYLLLFDSAADQAGFRPGPAALQFLAARCAELAGRQAGNGAATAAQLPALEMEKGIEGYVLDNMEGAIDQAVFLTQVEIPVAIIGEQGTGKMYVAQIVHQESGGAPDGLVKLDCRSFRNRSEAWTRINRELQQGEGRTLVFKSPQLLHAEVQGRLARQLATRTASDERGGTRYLPRNRFIALFPVDPARLVSRGELDPRLASVFAGYPIQVPPLRERRRAVLRWAHKILEQESARDDRRMLGFTPDAEQALREHNWPGNISEMRDIIRNALTRTDKDWLTPVDLGLYIGISEDGSSGRAVERPFLELMQEKPEAAAEYAPSVEEELRLALGQALAASLETGLLRPLGAWLDDEIIEAACERFGEDARGAAEFLHTRTRNIGRWLPKTRERQAEREASLLWQDSARLARRWIMDSGPLPQSPQQVAEEMLMTLVQQSCAGVSVNDRARIMGVSTPTYQKRLKQLQIDA</sequence>
<dbReference type="Gene3D" id="1.10.8.60">
    <property type="match status" value="1"/>
</dbReference>
<dbReference type="InterPro" id="IPR058031">
    <property type="entry name" value="AAA_lid_NorR"/>
</dbReference>
<evidence type="ECO:0000313" key="6">
    <source>
        <dbReference type="Proteomes" id="UP000298050"/>
    </source>
</evidence>
<proteinExistence type="predicted"/>
<organism evidence="5 6">
    <name type="scientific">Mangrovimicrobium sediminis</name>
    <dbReference type="NCBI Taxonomy" id="2562682"/>
    <lineage>
        <taxon>Bacteria</taxon>
        <taxon>Pseudomonadati</taxon>
        <taxon>Pseudomonadota</taxon>
        <taxon>Gammaproteobacteria</taxon>
        <taxon>Cellvibrionales</taxon>
        <taxon>Halieaceae</taxon>
        <taxon>Mangrovimicrobium</taxon>
    </lineage>
</organism>
<evidence type="ECO:0000256" key="1">
    <source>
        <dbReference type="ARBA" id="ARBA00022741"/>
    </source>
</evidence>
<protein>
    <submittedName>
        <fullName evidence="5">Diguanylate cyclase</fullName>
    </submittedName>
</protein>
<feature type="domain" description="Sigma-54 factor interaction" evidence="3">
    <location>
        <begin position="482"/>
        <end position="690"/>
    </location>
</feature>
<evidence type="ECO:0000313" key="5">
    <source>
        <dbReference type="EMBL" id="TGD74016.1"/>
    </source>
</evidence>
<dbReference type="SUPFAM" id="SSF52540">
    <property type="entry name" value="P-loop containing nucleoside triphosphate hydrolases"/>
    <property type="match status" value="1"/>
</dbReference>
<dbReference type="InterPro" id="IPR043128">
    <property type="entry name" value="Rev_trsase/Diguanyl_cyclase"/>
</dbReference>
<dbReference type="GO" id="GO:0006355">
    <property type="term" value="P:regulation of DNA-templated transcription"/>
    <property type="evidence" value="ECO:0007669"/>
    <property type="project" value="InterPro"/>
</dbReference>